<reference evidence="1 2" key="1">
    <citation type="submission" date="2017-05" db="EMBL/GenBank/DDBJ databases">
        <authorList>
            <person name="Varghese N."/>
            <person name="Submissions S."/>
        </authorList>
    </citation>
    <scope>NUCLEOTIDE SEQUENCE [LARGE SCALE GENOMIC DNA]</scope>
    <source>
        <strain evidence="1 2">DSM 29371</strain>
    </source>
</reference>
<evidence type="ECO:0000313" key="1">
    <source>
        <dbReference type="EMBL" id="SMO69715.1"/>
    </source>
</evidence>
<proteinExistence type="predicted"/>
<sequence>MFGYRRSTSEINKFYYYDIESRDQAFEDDQVSILRPFSLDAFLINEGLNTVQLLPNMKIAKADDFCVIRGWVYKILRSDLEKFIKKNV</sequence>
<dbReference type="Proteomes" id="UP000316916">
    <property type="component" value="Unassembled WGS sequence"/>
</dbReference>
<accession>A0A521DDP4</accession>
<protein>
    <submittedName>
        <fullName evidence="1">Uncharacterized protein</fullName>
    </submittedName>
</protein>
<organism evidence="1 2">
    <name type="scientific">Chryseobacterium rhizoplanae</name>
    <dbReference type="NCBI Taxonomy" id="1609531"/>
    <lineage>
        <taxon>Bacteria</taxon>
        <taxon>Pseudomonadati</taxon>
        <taxon>Bacteroidota</taxon>
        <taxon>Flavobacteriia</taxon>
        <taxon>Flavobacteriales</taxon>
        <taxon>Weeksellaceae</taxon>
        <taxon>Chryseobacterium group</taxon>
        <taxon>Chryseobacterium</taxon>
    </lineage>
</organism>
<gene>
    <name evidence="1" type="ORF">SAMN06265171_1051</name>
</gene>
<name>A0A521DDP4_9FLAO</name>
<dbReference type="EMBL" id="FXTC01000005">
    <property type="protein sequence ID" value="SMO69715.1"/>
    <property type="molecule type" value="Genomic_DNA"/>
</dbReference>
<dbReference type="AlphaFoldDB" id="A0A521DDP4"/>
<evidence type="ECO:0000313" key="2">
    <source>
        <dbReference type="Proteomes" id="UP000316916"/>
    </source>
</evidence>
<keyword evidence="2" id="KW-1185">Reference proteome</keyword>